<organism evidence="1 2">
    <name type="scientific">Salinivibrio proteolyticus</name>
    <dbReference type="NCBI Taxonomy" id="334715"/>
    <lineage>
        <taxon>Bacteria</taxon>
        <taxon>Pseudomonadati</taxon>
        <taxon>Pseudomonadota</taxon>
        <taxon>Gammaproteobacteria</taxon>
        <taxon>Vibrionales</taxon>
        <taxon>Vibrionaceae</taxon>
        <taxon>Salinivibrio</taxon>
    </lineage>
</organism>
<sequence>MLSQEQCLSINKTISESCVLVVQSCDAYEDVWDMFFSALSENWPGCTLDIILNTETKVKTFGSLKLNTENVNRTLSQPHWGQRLLNVLNHVEKDYIITLFDDFILEDKVNILKIKQCIELMEENRRLGVFYFNNIPNTHIASYDGFFRIGKTTDYKVNSSPALWRKTVLQEMTGEIDNAWAWEFFGSARAYGDKYEFHCAIPSQEDVFVYQYDLGGAIRRGKWVEKVVSPAVKKYDLSLDPELRGYANAFSREDKYSFKWKVNFVLLGLRMVGVKAFVPLIRAVYTKIRVRLC</sequence>
<name>A0ABY7LA77_9GAMM</name>
<keyword evidence="2" id="KW-1185">Reference proteome</keyword>
<dbReference type="Proteomes" id="UP001164676">
    <property type="component" value="Chromosome"/>
</dbReference>
<evidence type="ECO:0008006" key="3">
    <source>
        <dbReference type="Google" id="ProtNLM"/>
    </source>
</evidence>
<dbReference type="EMBL" id="CP114584">
    <property type="protein sequence ID" value="WBA13978.1"/>
    <property type="molecule type" value="Genomic_DNA"/>
</dbReference>
<proteinExistence type="predicted"/>
<dbReference type="RefSeq" id="WP_269597339.1">
    <property type="nucleotide sequence ID" value="NZ_CP114584.1"/>
</dbReference>
<accession>A0ABY7LA77</accession>
<gene>
    <name evidence="1" type="ORF">N7E60_09590</name>
</gene>
<protein>
    <recommendedName>
        <fullName evidence="3">Glycosyltransferase</fullName>
    </recommendedName>
</protein>
<evidence type="ECO:0000313" key="2">
    <source>
        <dbReference type="Proteomes" id="UP001164676"/>
    </source>
</evidence>
<evidence type="ECO:0000313" key="1">
    <source>
        <dbReference type="EMBL" id="WBA13978.1"/>
    </source>
</evidence>
<reference evidence="1" key="1">
    <citation type="submission" date="2022-09" db="EMBL/GenBank/DDBJ databases">
        <authorList>
            <person name="Li Z.-J."/>
        </authorList>
    </citation>
    <scope>NUCLEOTIDE SEQUENCE</scope>
    <source>
        <strain evidence="1">TGB10</strain>
    </source>
</reference>